<dbReference type="EMBL" id="MAXA01000114">
    <property type="protein sequence ID" value="OHV36841.1"/>
    <property type="molecule type" value="Genomic_DNA"/>
</dbReference>
<feature type="compositionally biased region" description="Basic and acidic residues" evidence="1">
    <location>
        <begin position="147"/>
        <end position="164"/>
    </location>
</feature>
<reference evidence="3" key="1">
    <citation type="submission" date="2016-07" db="EMBL/GenBank/DDBJ databases">
        <title>Frankia sp. NRRL B-16219 Genome sequencing.</title>
        <authorList>
            <person name="Ghodhbane-Gtari F."/>
            <person name="Swanson E."/>
            <person name="Gueddou A."/>
            <person name="Louati M."/>
            <person name="Nouioui I."/>
            <person name="Hezbri K."/>
            <person name="Abebe-Akele F."/>
            <person name="Simpson S."/>
            <person name="Morris K."/>
            <person name="Thomas K."/>
            <person name="Gtari M."/>
            <person name="Tisa L.S."/>
        </authorList>
    </citation>
    <scope>NUCLEOTIDE SEQUENCE [LARGE SCALE GENOMIC DNA]</scope>
    <source>
        <strain evidence="3">NRRL B-16219</strain>
    </source>
</reference>
<dbReference type="RefSeq" id="WP_071061982.1">
    <property type="nucleotide sequence ID" value="NZ_MAXA01000114.1"/>
</dbReference>
<gene>
    <name evidence="2" type="ORF">BBK14_14630</name>
</gene>
<proteinExistence type="predicted"/>
<dbReference type="Proteomes" id="UP000179769">
    <property type="component" value="Unassembled WGS sequence"/>
</dbReference>
<evidence type="ECO:0000313" key="2">
    <source>
        <dbReference type="EMBL" id="OHV36841.1"/>
    </source>
</evidence>
<feature type="region of interest" description="Disordered" evidence="1">
    <location>
        <begin position="37"/>
        <end position="75"/>
    </location>
</feature>
<accession>A0A1S1QTS8</accession>
<feature type="compositionally biased region" description="Basic and acidic residues" evidence="1">
    <location>
        <begin position="189"/>
        <end position="200"/>
    </location>
</feature>
<feature type="compositionally biased region" description="Low complexity" evidence="1">
    <location>
        <begin position="37"/>
        <end position="69"/>
    </location>
</feature>
<keyword evidence="3" id="KW-1185">Reference proteome</keyword>
<dbReference type="OrthoDB" id="3217853at2"/>
<protein>
    <submittedName>
        <fullName evidence="2">Uncharacterized protein</fullName>
    </submittedName>
</protein>
<name>A0A1S1QTS8_9ACTN</name>
<comment type="caution">
    <text evidence="2">The sequence shown here is derived from an EMBL/GenBank/DDBJ whole genome shotgun (WGS) entry which is preliminary data.</text>
</comment>
<organism evidence="2 3">
    <name type="scientific">Parafrankia soli</name>
    <dbReference type="NCBI Taxonomy" id="2599596"/>
    <lineage>
        <taxon>Bacteria</taxon>
        <taxon>Bacillati</taxon>
        <taxon>Actinomycetota</taxon>
        <taxon>Actinomycetes</taxon>
        <taxon>Frankiales</taxon>
        <taxon>Frankiaceae</taxon>
        <taxon>Parafrankia</taxon>
    </lineage>
</organism>
<evidence type="ECO:0000313" key="3">
    <source>
        <dbReference type="Proteomes" id="UP000179769"/>
    </source>
</evidence>
<dbReference type="AlphaFoldDB" id="A0A1S1QTS8"/>
<feature type="compositionally biased region" description="Pro residues" evidence="1">
    <location>
        <begin position="201"/>
        <end position="215"/>
    </location>
</feature>
<sequence>MSTSDGVPREVVGSLAQEAALLAAAVRDWAAANGGPDAAGGHFDTADGQPAGTAPTGAAANATAPGAAGSDAHGGRDGSWPCCACPVCRVLASVREEHVEVAGHLVDAAVSLSAAARAAWTVWGASGHRGQAAGEPADPAGPRHGATGRERSEAAAGDRVRPAETGHGGGADRLPGQAAAPHDSGGPAARERGAGTDRDPFPAPGFPPPGFPPPGRGRETVAGLTTSAGSPRPRVQKIDVR</sequence>
<feature type="region of interest" description="Disordered" evidence="1">
    <location>
        <begin position="128"/>
        <end position="241"/>
    </location>
</feature>
<evidence type="ECO:0000256" key="1">
    <source>
        <dbReference type="SAM" id="MobiDB-lite"/>
    </source>
</evidence>